<protein>
    <recommendedName>
        <fullName evidence="3">LOB domain-containing protein</fullName>
    </recommendedName>
</protein>
<organism evidence="4 5">
    <name type="scientific">Ensete ventricosum</name>
    <name type="common">Abyssinian banana</name>
    <name type="synonym">Musa ensete</name>
    <dbReference type="NCBI Taxonomy" id="4639"/>
    <lineage>
        <taxon>Eukaryota</taxon>
        <taxon>Viridiplantae</taxon>
        <taxon>Streptophyta</taxon>
        <taxon>Embryophyta</taxon>
        <taxon>Tracheophyta</taxon>
        <taxon>Spermatophyta</taxon>
        <taxon>Magnoliopsida</taxon>
        <taxon>Liliopsida</taxon>
        <taxon>Zingiberales</taxon>
        <taxon>Musaceae</taxon>
        <taxon>Ensete</taxon>
    </lineage>
</organism>
<dbReference type="AlphaFoldDB" id="A0A426ZUY2"/>
<dbReference type="PANTHER" id="PTHR31304">
    <property type="entry name" value="LOB DOMAIN-CONTAINING PROTEIN 38"/>
    <property type="match status" value="1"/>
</dbReference>
<dbReference type="PANTHER" id="PTHR31304:SF1">
    <property type="entry name" value="LOB DOMAIN-CONTAINING PROTEIN 39"/>
    <property type="match status" value="1"/>
</dbReference>
<dbReference type="Pfam" id="PF03195">
    <property type="entry name" value="LOB"/>
    <property type="match status" value="1"/>
</dbReference>
<gene>
    <name evidence="4" type="ORF">B296_00038921</name>
</gene>
<dbReference type="InterPro" id="IPR004883">
    <property type="entry name" value="LOB"/>
</dbReference>
<evidence type="ECO:0000313" key="4">
    <source>
        <dbReference type="EMBL" id="RRT67787.1"/>
    </source>
</evidence>
<evidence type="ECO:0000256" key="1">
    <source>
        <dbReference type="ARBA" id="ARBA00005474"/>
    </source>
</evidence>
<dbReference type="Proteomes" id="UP000287651">
    <property type="component" value="Unassembled WGS sequence"/>
</dbReference>
<feature type="region of interest" description="Disordered" evidence="2">
    <location>
        <begin position="122"/>
        <end position="211"/>
    </location>
</feature>
<feature type="domain" description="LOB" evidence="3">
    <location>
        <begin position="2"/>
        <end position="108"/>
    </location>
</feature>
<comment type="caution">
    <text evidence="4">The sequence shown here is derived from an EMBL/GenBank/DDBJ whole genome shotgun (WGS) entry which is preliminary data.</text>
</comment>
<dbReference type="GO" id="GO:0010468">
    <property type="term" value="P:regulation of gene expression"/>
    <property type="evidence" value="ECO:0007669"/>
    <property type="project" value="TreeGrafter"/>
</dbReference>
<dbReference type="EMBL" id="AMZH03004910">
    <property type="protein sequence ID" value="RRT67787.1"/>
    <property type="molecule type" value="Genomic_DNA"/>
</dbReference>
<sequence length="211" mass="22512">KMSCNGCRVLRRGCSATCILRPCIQCIDGAGAQAHATAFVAKFFGRSTLLSFLSSVPLPRRPAAFRSLLYEACGRTINPVAGATGLLWTGNWHLCQAAVATVLGGGTIHPLPELADAKELYKHRSRRVSSSSSSSSSSLPPPRKRRRDHDAKRPPTRDLYPVPESPDGGGDNKRRASTPSATSESSVTTMSEGGYGDQTAAEKPTILNLFV</sequence>
<feature type="compositionally biased region" description="Low complexity" evidence="2">
    <location>
        <begin position="128"/>
        <end position="138"/>
    </location>
</feature>
<proteinExistence type="inferred from homology"/>
<evidence type="ECO:0000313" key="5">
    <source>
        <dbReference type="Proteomes" id="UP000287651"/>
    </source>
</evidence>
<evidence type="ECO:0000256" key="2">
    <source>
        <dbReference type="SAM" id="MobiDB-lite"/>
    </source>
</evidence>
<name>A0A426ZUY2_ENSVE</name>
<evidence type="ECO:0000259" key="3">
    <source>
        <dbReference type="PROSITE" id="PS50891"/>
    </source>
</evidence>
<reference evidence="4 5" key="1">
    <citation type="journal article" date="2014" name="Agronomy (Basel)">
        <title>A Draft Genome Sequence for Ensete ventricosum, the Drought-Tolerant Tree Against Hunger.</title>
        <authorList>
            <person name="Harrison J."/>
            <person name="Moore K.A."/>
            <person name="Paszkiewicz K."/>
            <person name="Jones T."/>
            <person name="Grant M."/>
            <person name="Ambacheew D."/>
            <person name="Muzemil S."/>
            <person name="Studholme D.J."/>
        </authorList>
    </citation>
    <scope>NUCLEOTIDE SEQUENCE [LARGE SCALE GENOMIC DNA]</scope>
</reference>
<dbReference type="PROSITE" id="PS50891">
    <property type="entry name" value="LOB"/>
    <property type="match status" value="1"/>
</dbReference>
<accession>A0A426ZUY2</accession>
<feature type="non-terminal residue" evidence="4">
    <location>
        <position position="1"/>
    </location>
</feature>
<comment type="similarity">
    <text evidence="1">Belongs to the LOB domain-containing protein family.</text>
</comment>
<feature type="compositionally biased region" description="Polar residues" evidence="2">
    <location>
        <begin position="177"/>
        <end position="191"/>
    </location>
</feature>